<dbReference type="InterPro" id="IPR031335">
    <property type="entry name" value="Glyco_hydro_63_C"/>
</dbReference>
<evidence type="ECO:0000256" key="2">
    <source>
        <dbReference type="ARBA" id="ARBA00010833"/>
    </source>
</evidence>
<accession>A0AAV3NN99</accession>
<dbReference type="Gene3D" id="2.70.98.110">
    <property type="entry name" value="Glycosyl hydrolase family 63, N-terminal domain"/>
    <property type="match status" value="1"/>
</dbReference>
<comment type="function">
    <text evidence="5">Cleaves the distal alpha 1,2-linked glucose residue from the Glc(3)Man(9)GlcNAc(2) oligosaccharide precursor.</text>
</comment>
<dbReference type="FunFam" id="2.70.98.110:FF:000002">
    <property type="entry name" value="Mannosyl-oligosaccharide glucosidase GCS1"/>
    <property type="match status" value="1"/>
</dbReference>
<dbReference type="EMBL" id="BAABME010000099">
    <property type="protein sequence ID" value="GAA0139550.1"/>
    <property type="molecule type" value="Genomic_DNA"/>
</dbReference>
<dbReference type="InterPro" id="IPR038518">
    <property type="entry name" value="Glyco_hydro_63N_sf"/>
</dbReference>
<dbReference type="FunFam" id="1.50.10.10:FF:000009">
    <property type="entry name" value="mannosyl-oligosaccharide glucosidase"/>
    <property type="match status" value="1"/>
</dbReference>
<dbReference type="GO" id="GO:0005789">
    <property type="term" value="C:endoplasmic reticulum membrane"/>
    <property type="evidence" value="ECO:0007669"/>
    <property type="project" value="UniProtKB-SubCell"/>
</dbReference>
<keyword evidence="5" id="KW-0256">Endoplasmic reticulum</keyword>
<proteinExistence type="inferred from homology"/>
<dbReference type="Pfam" id="PF03200">
    <property type="entry name" value="Glyco_hydro_63"/>
    <property type="match status" value="1"/>
</dbReference>
<organism evidence="8 9">
    <name type="scientific">Lithospermum erythrorhizon</name>
    <name type="common">Purple gromwell</name>
    <name type="synonym">Lithospermum officinale var. erythrorhizon</name>
    <dbReference type="NCBI Taxonomy" id="34254"/>
    <lineage>
        <taxon>Eukaryota</taxon>
        <taxon>Viridiplantae</taxon>
        <taxon>Streptophyta</taxon>
        <taxon>Embryophyta</taxon>
        <taxon>Tracheophyta</taxon>
        <taxon>Spermatophyta</taxon>
        <taxon>Magnoliopsida</taxon>
        <taxon>eudicotyledons</taxon>
        <taxon>Gunneridae</taxon>
        <taxon>Pentapetalae</taxon>
        <taxon>asterids</taxon>
        <taxon>lamiids</taxon>
        <taxon>Boraginales</taxon>
        <taxon>Boraginaceae</taxon>
        <taxon>Boraginoideae</taxon>
        <taxon>Lithospermeae</taxon>
        <taxon>Lithospermum</taxon>
    </lineage>
</organism>
<dbReference type="AlphaFoldDB" id="A0AAV3NN99"/>
<evidence type="ECO:0000256" key="3">
    <source>
        <dbReference type="ARBA" id="ARBA00022801"/>
    </source>
</evidence>
<evidence type="ECO:0000259" key="7">
    <source>
        <dbReference type="Pfam" id="PF16923"/>
    </source>
</evidence>
<feature type="domain" description="Glycosyl hydrolase family 63 C-terminal" evidence="6">
    <location>
        <begin position="343"/>
        <end position="824"/>
    </location>
</feature>
<dbReference type="SUPFAM" id="SSF48208">
    <property type="entry name" value="Six-hairpin glycosidases"/>
    <property type="match status" value="1"/>
</dbReference>
<dbReference type="GO" id="GO:0009311">
    <property type="term" value="P:oligosaccharide metabolic process"/>
    <property type="evidence" value="ECO:0007669"/>
    <property type="project" value="UniProtKB-UniRule"/>
</dbReference>
<evidence type="ECO:0000313" key="8">
    <source>
        <dbReference type="EMBL" id="GAA0139550.1"/>
    </source>
</evidence>
<evidence type="ECO:0000259" key="6">
    <source>
        <dbReference type="Pfam" id="PF03200"/>
    </source>
</evidence>
<dbReference type="Pfam" id="PF16923">
    <property type="entry name" value="Glyco_hydro_63N"/>
    <property type="match status" value="1"/>
</dbReference>
<feature type="domain" description="Glycosyl hydrolase family 63 N-terminal" evidence="7">
    <location>
        <begin position="104"/>
        <end position="261"/>
    </location>
</feature>
<comment type="similarity">
    <text evidence="2 5">Belongs to the glycosyl hydrolase 63 family.</text>
</comment>
<dbReference type="PANTHER" id="PTHR10412:SF20">
    <property type="entry name" value="MANNOSYL-OLIGOSACCHARIDE GLUCOSIDASE GCS1"/>
    <property type="match status" value="1"/>
</dbReference>
<dbReference type="PANTHER" id="PTHR10412">
    <property type="entry name" value="MANNOSYL-OLIGOSACCHARIDE GLUCOSIDASE"/>
    <property type="match status" value="1"/>
</dbReference>
<dbReference type="InterPro" id="IPR008928">
    <property type="entry name" value="6-hairpin_glycosidase_sf"/>
</dbReference>
<dbReference type="Gene3D" id="1.50.10.10">
    <property type="match status" value="1"/>
</dbReference>
<evidence type="ECO:0000256" key="4">
    <source>
        <dbReference type="ARBA" id="ARBA00023295"/>
    </source>
</evidence>
<dbReference type="GO" id="GO:0006487">
    <property type="term" value="P:protein N-linked glycosylation"/>
    <property type="evidence" value="ECO:0007669"/>
    <property type="project" value="UniProtKB-UniRule"/>
</dbReference>
<comment type="catalytic activity">
    <reaction evidence="5">
        <text>N(4)-(alpha-D-Glc-(1-&gt;2)-alpha-D-Glc-(1-&gt;3)-alpha-D-Glc-(1-&gt;3)-alpha-D-Man-(1-&gt;2)-alpha-D-Man-(1-&gt;2)-alpha-D-Man-(1-&gt;3)-[alpha-D-Man-(1-&gt;2)-alpha-D-Man-(1-&gt;3)-[alpha-D-Man-(1-&gt;2)-alpha-D-Man-(1-&gt;6)]-alpha-D-Man-(1-&gt;6)]-beta-D-Man-(1-&gt;4)-beta-D-GlcNAc-(1-&gt;4)-beta-D-GlcNAc)-L-asparaginyl-[protein] + H2O = N(4)-(alpha-D-Glc-(1-&gt;3)-alpha-D-Glc-(1-&gt;3)-alpha-D-Man-(1-&gt;2)-alpha-D-Man-(1-&gt;2)-alpha-D-Man-(1-&gt;3)-[alpha-D-Man-(1-&gt;2)-alpha-D-Man-(1-&gt;3)-[alpha-D-Man-(1-&gt;2)-alpha-D-Man-(1-&gt;6)]-alpha-D-Man-(1-&gt;6)]-beta-D-Man-(1-&gt;4)-beta-D-GlcNAc-(1-&gt;4)-beta-D-GlcNAc)-L-asparaginyl-[protein] + beta-D-glucose</text>
        <dbReference type="Rhea" id="RHEA:55988"/>
        <dbReference type="Rhea" id="RHEA-COMP:12806"/>
        <dbReference type="Rhea" id="RHEA-COMP:14355"/>
        <dbReference type="ChEBI" id="CHEBI:15377"/>
        <dbReference type="ChEBI" id="CHEBI:15903"/>
        <dbReference type="ChEBI" id="CHEBI:59082"/>
        <dbReference type="ChEBI" id="CHEBI:132537"/>
        <dbReference type="EC" id="3.2.1.106"/>
    </reaction>
</comment>
<gene>
    <name evidence="8" type="ORF">LIER_01072</name>
</gene>
<dbReference type="InterPro" id="IPR031631">
    <property type="entry name" value="Glyco_hydro_63N"/>
</dbReference>
<keyword evidence="5" id="KW-0472">Membrane</keyword>
<comment type="subcellular location">
    <subcellularLocation>
        <location evidence="5">Endoplasmic reticulum membrane</location>
        <topology evidence="5">Single-pass type II membrane protein</topology>
    </subcellularLocation>
</comment>
<keyword evidence="5" id="KW-0812">Transmembrane</keyword>
<feature type="transmembrane region" description="Helical" evidence="5">
    <location>
        <begin position="56"/>
        <end position="76"/>
    </location>
</feature>
<sequence>MVNTRRNVKIRAKSTSNIDEYYSDQAALLHAKANLRSHRTTTAQRLLKILYANLKLLLFFCLIASAIGTFFIYRIVSTMPRVITPFNAPKLMDLPMFQGEHKESLYWGTYRPQVYFGVRARTPQSLVTGLMWLGVKDGRYSMRHDCQNSYELKSYGWKHHNGRDYGHQILADHGMTLKTSFLKSKEEGSGYGGDWAVRLEVERDELNLNEEMLNLVHLFFYVADEGGHALTLGRRDGNSVLAEGSRTDVAGWELHLKSEDDYEFHYSGFRTPHIHNLTELVLSNLAVQARMFNRLQLPDTSDDSPNIFVFQVSARIPFKADIVFVSGTSVDSSKSEERVINLAGSSMTRLLNEKHIDFDHKFGRRFHLSDEIDDVSMEVGKASLGNLLGGIGYFYGQSRISIPTGSNLRDNFISYWPAELYTAVPSRPFFPRGFLWDEGFHQLLIWRWDIRISLDILGHWLDLMNADGWIPREQILGEEALSKVPQEFVLQHPSTGNPPTLFLVLRDLVNVIKTNKLSASENRDISEFLDRAFVRLEAWFQWFNSTQSGKEASTFFWHGRDGTTTRELNPKTLSSGLDDYPRASHPNEDERHVDLRCWMQVAADCMYSISEIIQKDNEVGKEYSWTAKLLSEFDLLNQMHFDDAYGAYFDYGNHTELVRLNIQREVLEEPVLRFVPHIGYVSLFPFMFRLIPSESWILEKQLNFISNSSILWSKFGIRSLAKTSSMYMQRNTKDDPPYWRGPIWMNMNYLILSSLHHYSTENGPYKERAKTIYDDLRKNLIRNVVQNYQQTGFLWEQYDQKKGNGKGARSFTGWSSLVVLMMAEAYT</sequence>
<comment type="caution">
    <text evidence="8">The sequence shown here is derived from an EMBL/GenBank/DDBJ whole genome shotgun (WGS) entry which is preliminary data.</text>
</comment>
<dbReference type="Proteomes" id="UP001454036">
    <property type="component" value="Unassembled WGS sequence"/>
</dbReference>
<evidence type="ECO:0000256" key="1">
    <source>
        <dbReference type="ARBA" id="ARBA00004740"/>
    </source>
</evidence>
<keyword evidence="5" id="KW-1133">Transmembrane helix</keyword>
<dbReference type="InterPro" id="IPR004888">
    <property type="entry name" value="Glycoside_hydrolase_63"/>
</dbReference>
<dbReference type="EC" id="3.2.1.106" evidence="5"/>
<dbReference type="GO" id="GO:0004573">
    <property type="term" value="F:Glc3Man9GlcNAc2 oligosaccharide glucosidase activity"/>
    <property type="evidence" value="ECO:0007669"/>
    <property type="project" value="UniProtKB-UniRule"/>
</dbReference>
<evidence type="ECO:0000256" key="5">
    <source>
        <dbReference type="RuleBase" id="RU368089"/>
    </source>
</evidence>
<protein>
    <recommendedName>
        <fullName evidence="5">Mannosyl-oligosaccharide glucosidase</fullName>
        <ecNumber evidence="5">3.2.1.106</ecNumber>
    </recommendedName>
</protein>
<dbReference type="InterPro" id="IPR012341">
    <property type="entry name" value="6hp_glycosidase-like_sf"/>
</dbReference>
<comment type="pathway">
    <text evidence="1">Glycan metabolism; N-glycan degradation.</text>
</comment>
<reference evidence="8 9" key="1">
    <citation type="submission" date="2024-01" db="EMBL/GenBank/DDBJ databases">
        <title>The complete chloroplast genome sequence of Lithospermum erythrorhizon: insights into the phylogenetic relationship among Boraginaceae species and the maternal lineages of purple gromwells.</title>
        <authorList>
            <person name="Okada T."/>
            <person name="Watanabe K."/>
        </authorList>
    </citation>
    <scope>NUCLEOTIDE SEQUENCE [LARGE SCALE GENOMIC DNA]</scope>
</reference>
<name>A0AAV3NN99_LITER</name>
<evidence type="ECO:0000313" key="9">
    <source>
        <dbReference type="Proteomes" id="UP001454036"/>
    </source>
</evidence>
<keyword evidence="4 5" id="KW-0326">Glycosidase</keyword>
<keyword evidence="9" id="KW-1185">Reference proteome</keyword>
<keyword evidence="3 5" id="KW-0378">Hydrolase</keyword>